<feature type="region of interest" description="Disordered" evidence="2">
    <location>
        <begin position="2569"/>
        <end position="2591"/>
    </location>
</feature>
<dbReference type="InterPro" id="IPR004875">
    <property type="entry name" value="DDE_SF_endonuclease_dom"/>
</dbReference>
<feature type="compositionally biased region" description="Polar residues" evidence="2">
    <location>
        <begin position="1563"/>
        <end position="1579"/>
    </location>
</feature>
<dbReference type="Proteomes" id="UP001497623">
    <property type="component" value="Unassembled WGS sequence"/>
</dbReference>
<feature type="compositionally biased region" description="Polar residues" evidence="2">
    <location>
        <begin position="1687"/>
        <end position="1701"/>
    </location>
</feature>
<feature type="compositionally biased region" description="Polar residues" evidence="2">
    <location>
        <begin position="2175"/>
        <end position="2189"/>
    </location>
</feature>
<feature type="compositionally biased region" description="Low complexity" evidence="2">
    <location>
        <begin position="2569"/>
        <end position="2579"/>
    </location>
</feature>
<feature type="region of interest" description="Disordered" evidence="2">
    <location>
        <begin position="1489"/>
        <end position="1526"/>
    </location>
</feature>
<feature type="compositionally biased region" description="Basic residues" evidence="2">
    <location>
        <begin position="2376"/>
        <end position="2386"/>
    </location>
</feature>
<feature type="region of interest" description="Disordered" evidence="2">
    <location>
        <begin position="1612"/>
        <end position="1667"/>
    </location>
</feature>
<feature type="region of interest" description="Disordered" evidence="2">
    <location>
        <begin position="2076"/>
        <end position="2110"/>
    </location>
</feature>
<feature type="region of interest" description="Disordered" evidence="2">
    <location>
        <begin position="1883"/>
        <end position="1911"/>
    </location>
</feature>
<feature type="region of interest" description="Disordered" evidence="2">
    <location>
        <begin position="2168"/>
        <end position="2199"/>
    </location>
</feature>
<evidence type="ECO:0000256" key="2">
    <source>
        <dbReference type="SAM" id="MobiDB-lite"/>
    </source>
</evidence>
<feature type="compositionally biased region" description="Basic and acidic residues" evidence="2">
    <location>
        <begin position="1149"/>
        <end position="1173"/>
    </location>
</feature>
<feature type="region of interest" description="Disordered" evidence="2">
    <location>
        <begin position="2491"/>
        <end position="2510"/>
    </location>
</feature>
<evidence type="ECO:0000259" key="3">
    <source>
        <dbReference type="PROSITE" id="PS51253"/>
    </source>
</evidence>
<keyword evidence="1" id="KW-0238">DNA-binding</keyword>
<evidence type="ECO:0000313" key="4">
    <source>
        <dbReference type="EMBL" id="CAL4074243.1"/>
    </source>
</evidence>
<feature type="compositionally biased region" description="Basic residues" evidence="2">
    <location>
        <begin position="2313"/>
        <end position="2322"/>
    </location>
</feature>
<feature type="compositionally biased region" description="Polar residues" evidence="2">
    <location>
        <begin position="1627"/>
        <end position="1637"/>
    </location>
</feature>
<feature type="compositionally biased region" description="Basic and acidic residues" evidence="2">
    <location>
        <begin position="2242"/>
        <end position="2267"/>
    </location>
</feature>
<name>A0AAV2QA23_MEGNR</name>
<protein>
    <recommendedName>
        <fullName evidence="3">HTH CENPB-type domain-containing protein</fullName>
    </recommendedName>
</protein>
<feature type="compositionally biased region" description="Polar residues" evidence="2">
    <location>
        <begin position="2076"/>
        <end position="2086"/>
    </location>
</feature>
<reference evidence="4 5" key="1">
    <citation type="submission" date="2024-05" db="EMBL/GenBank/DDBJ databases">
        <authorList>
            <person name="Wallberg A."/>
        </authorList>
    </citation>
    <scope>NUCLEOTIDE SEQUENCE [LARGE SCALE GENOMIC DNA]</scope>
</reference>
<dbReference type="Pfam" id="PF03184">
    <property type="entry name" value="DDE_1"/>
    <property type="match status" value="2"/>
</dbReference>
<gene>
    <name evidence="4" type="ORF">MNOR_LOCUS9449</name>
</gene>
<dbReference type="Pfam" id="PF03221">
    <property type="entry name" value="HTH_Tnp_Tc5"/>
    <property type="match status" value="1"/>
</dbReference>
<keyword evidence="5" id="KW-1185">Reference proteome</keyword>
<feature type="compositionally biased region" description="Basic and acidic residues" evidence="2">
    <location>
        <begin position="1762"/>
        <end position="1773"/>
    </location>
</feature>
<feature type="region of interest" description="Disordered" evidence="2">
    <location>
        <begin position="1129"/>
        <end position="1174"/>
    </location>
</feature>
<dbReference type="GO" id="GO:0003677">
    <property type="term" value="F:DNA binding"/>
    <property type="evidence" value="ECO:0007669"/>
    <property type="project" value="UniProtKB-KW"/>
</dbReference>
<dbReference type="EMBL" id="CAXKWB010004571">
    <property type="protein sequence ID" value="CAL4074243.1"/>
    <property type="molecule type" value="Genomic_DNA"/>
</dbReference>
<feature type="region of interest" description="Disordered" evidence="2">
    <location>
        <begin position="1341"/>
        <end position="1404"/>
    </location>
</feature>
<feature type="compositionally biased region" description="Basic residues" evidence="2">
    <location>
        <begin position="1391"/>
        <end position="1400"/>
    </location>
</feature>
<evidence type="ECO:0000256" key="1">
    <source>
        <dbReference type="ARBA" id="ARBA00023125"/>
    </source>
</evidence>
<feature type="compositionally biased region" description="Basic and acidic residues" evidence="2">
    <location>
        <begin position="2087"/>
        <end position="2109"/>
    </location>
</feature>
<proteinExistence type="predicted"/>
<evidence type="ECO:0000313" key="5">
    <source>
        <dbReference type="Proteomes" id="UP001497623"/>
    </source>
</evidence>
<feature type="compositionally biased region" description="Basic and acidic residues" evidence="2">
    <location>
        <begin position="2190"/>
        <end position="2199"/>
    </location>
</feature>
<feature type="region of interest" description="Disordered" evidence="2">
    <location>
        <begin position="1750"/>
        <end position="1784"/>
    </location>
</feature>
<organism evidence="4 5">
    <name type="scientific">Meganyctiphanes norvegica</name>
    <name type="common">Northern krill</name>
    <name type="synonym">Thysanopoda norvegica</name>
    <dbReference type="NCBI Taxonomy" id="48144"/>
    <lineage>
        <taxon>Eukaryota</taxon>
        <taxon>Metazoa</taxon>
        <taxon>Ecdysozoa</taxon>
        <taxon>Arthropoda</taxon>
        <taxon>Crustacea</taxon>
        <taxon>Multicrustacea</taxon>
        <taxon>Malacostraca</taxon>
        <taxon>Eumalacostraca</taxon>
        <taxon>Eucarida</taxon>
        <taxon>Euphausiacea</taxon>
        <taxon>Euphausiidae</taxon>
        <taxon>Meganyctiphanes</taxon>
    </lineage>
</organism>
<feature type="region of interest" description="Disordered" evidence="2">
    <location>
        <begin position="1563"/>
        <end position="1597"/>
    </location>
</feature>
<feature type="compositionally biased region" description="Low complexity" evidence="2">
    <location>
        <begin position="863"/>
        <end position="880"/>
    </location>
</feature>
<feature type="compositionally biased region" description="Polar residues" evidence="2">
    <location>
        <begin position="1752"/>
        <end position="1761"/>
    </location>
</feature>
<feature type="region of interest" description="Disordered" evidence="2">
    <location>
        <begin position="2238"/>
        <end position="2475"/>
    </location>
</feature>
<dbReference type="PROSITE" id="PS51253">
    <property type="entry name" value="HTH_CENPB"/>
    <property type="match status" value="1"/>
</dbReference>
<feature type="region of interest" description="Disordered" evidence="2">
    <location>
        <begin position="1679"/>
        <end position="1734"/>
    </location>
</feature>
<feature type="region of interest" description="Disordered" evidence="2">
    <location>
        <begin position="857"/>
        <end position="880"/>
    </location>
</feature>
<feature type="compositionally biased region" description="Basic and acidic residues" evidence="2">
    <location>
        <begin position="1612"/>
        <end position="1621"/>
    </location>
</feature>
<feature type="compositionally biased region" description="Basic and acidic residues" evidence="2">
    <location>
        <begin position="1886"/>
        <end position="1905"/>
    </location>
</feature>
<feature type="non-terminal residue" evidence="4">
    <location>
        <position position="1"/>
    </location>
</feature>
<comment type="caution">
    <text evidence="4">The sequence shown here is derived from an EMBL/GenBank/DDBJ whole genome shotgun (WGS) entry which is preliminary data.</text>
</comment>
<accession>A0AAV2QA23</accession>
<feature type="domain" description="HTH CENPB-type" evidence="3">
    <location>
        <begin position="500"/>
        <end position="578"/>
    </location>
</feature>
<sequence length="2604" mass="292845">RNYGIKPDQLRKVVKSAMNICHNEGVQFTKPTFSKGLISRNDELAIVNWVLTVSNCGFTVTRKDVALQIKKVLKGTSLVDMRDNIIPKDWIRKFIQRYPDLKPYVKDANDSADRTVSPEECINLWYNKLAFHYHEPTQTYIGNLLNNNSSSRVFNAEEMFVFFRDSNTLCNRIVLKSERGMQKKDGGLQKVVTVLVCCNANGLFLKPLIISPSKTQICTSAKDISDASTAYYNVNYSQFGFVNPPLFVKWLKNFNDILVKESIQKPVVLLLNGSKVNYVTAPICKWANANGIIIFGIPHNISSVLAPLEVGVIGSLKAEFLRSAKSFDPPHEELYKSADSGLCINIKHFPSIFMNAWNKVANSTSAKKGFKETGILPRSNSAISNEKIHKIKPKISKSTKDISPEKQKEVQEDLNSAVEAVMSGMDRKEAATLFDVSYDALSVKLNKEFGDPWENGRYEEAIEAIQSGMDISEATKRYIVSKQKITFLVNMSNPFYVKGKGSMLHWGYIKVDERGMIKWVMGMNRRGFVISKYQIRANVKHFLESSSQKDISNLVCDKVATSSWLNKFIKKHHQLTLLYYEPEKLDTADNDRDRINKWYSELEDHLKQEELDPEEFFSWENSHRVFNACEIGIPLASCNETDKSNILKRVRSVQKRDPPEHTMISVMVCCSASGLYQKPMIIFPSKVGPTTPQWNKTEGIDESTFNVQCNSYGCLDPYLFSIWLKEFNETLIQSDIQKPVLLLLEGDTSLDYTVCELARSMGIILHGIIPRTAQILLPLGISYLQQLNASYTKQMEKISHTIDSRRENSIISNFPCLFMHGFKEKSTTVNAIYGFRATGILPRNNFAITDDALHSISDEKDTPVSSTSVTSSSPSIPRSVMQKDDVTIGEPWEDGRMKDAVSAVQSGMRLLKAARKFRISKNTIKEVMESMTILESYKSAKSIEENYLVSSEEHSEKHTSCYTFNENVQKDNIFTSTMDETLRTEQKDGVTKYCLSSDSNVSPSVDSSYSCIEECTTDSSIPQSPQDGNKSIENNNLEDILGQKDKDQSEKLVSIEGADSIKNIPENESDLDAKNDIDNNISNDKSVIHTNSLLQRINEDWDDEVAEDSDENIDVLSVDKEAVIINENLSNNNSKNGNECDITSTKKKLHEEENSENKIEKSTDEQAKRKEMHVSISEEDISVSRTDNTDMINKEKSESISLKQDLGVKEKALLFYNKEGATGECAQGTEKSIKVFSKIETLEELSHFDHENVSKEITITQENRNIPPENDSNIIEDKNSALIKGTPKDGISITKENSFVNLAEKEDIDYSQVTETVSHKKYIPLSGNNSTDMNKCNVQFRKKSTRSTRLDSKTPLNTENKDNNTEVTSEELTVSSHINDSKDHIPEPNVKSKRRGRSYQKKIEISGPKEEKLATQLSMCIPNMSTTNNSKTEGNGSRVEIVAHKKEKTLSKKDIPLNETSSQMLERISSKEISNNSNIDDSMILSTKLKSGDPNSRIFENNQTSKDELNLGNVKPKRGRPSSKKLAMDNTTDVKNIDKLHEKLDISKDLKIDEKAENPISINFESNPISKDEINSTNVKSKRGRPSKKVAKDNTTDNKKIVNQLGILDVSKDMKMDEKSGEPSYRNIENNPTSTDDINLEKVKPKRGRPSSKKPAMDNTPNVKNIDIQHEKLDVSKDLKIDEIEGNPNSRHFENNPTSMVEISLENKKPKRGRPSSKKPANNTDVKNIDSQHGKLNVSNDLKFDEIAGLPNSRNFENNQTSKDKINLENEKPKRGRPSSKKLSMDNISDVKNIDNQRGKLYVSTDLKFDEIAALPNSKNFENDSTSKDKINLEIEKTKRSCPSSKELAMDSTTNIQNVDNLHRKIDVSKDLMFDEIAALPNSKNFENDSTSRGKLNVENDKPKSELPSSNKLAMDNITDVKKNYDQHGKLDVSKDLKYGELPGHLNSRNFENIPSSKDEISLENEKAKEGCPSSKEPAMDNTTDIQNIDNQHGKIEVSKDLKFDEIAALPNSRNFKNNSTSKDEINLENEKTKRGYPPTNELAMDITTDVQNSDNHQGLIDVNKDLKIDEIAGDTNSRNLENNPTSKDDIILENEKPKRGRPSSKDLTMHNTTENTVDVKMYDNQHGKLVLASKELQIDEKLNEEIKYKSEGDGTQCDEKLGKVKSKRGRPFSKNLSMDSTTAINKPNNQHDKLNVDSKDLKINEKSIEEIKYIGDDGNNKVKQVIEQVIKKFTVSSIDTMRVDPIPKDNKRSSKRKLPELDKDELNVSNTESPPLDFKPPPSKRRKSSSKPINLTEEILPSTSDENIDKTKPKKSNKKNSSKTIKATEDVLPSTSGVNIEKTKRKKSNERKSSKTIKAMEDLPSTSGEIIEKKVQKKSREKKSSKTITATEEVLPSTSGEIIKKKKQKSSSEKKSSKILQGTKEALTSNSGKNIEKKPRKKSSLVIKENKQKTKQTKGKQNKEKCKNIKKKTSKKATVNLKKCKQISTLTKVKQHKDKSKERGSKTKHKPLFLPTEYDAPSIIDSVASIIDPVCIFTDPVSSITDPVSSITDPVSSITDPVSIITDLNPSILNSPPSSQSPPSPDVPQVSREAIMRYLGMIS</sequence>
<feature type="compositionally biased region" description="Basic and acidic residues" evidence="2">
    <location>
        <begin position="2351"/>
        <end position="2362"/>
    </location>
</feature>
<feature type="compositionally biased region" description="Low complexity" evidence="2">
    <location>
        <begin position="1129"/>
        <end position="1139"/>
    </location>
</feature>
<feature type="compositionally biased region" description="Polar residues" evidence="2">
    <location>
        <begin position="1365"/>
        <end position="1378"/>
    </location>
</feature>
<feature type="compositionally biased region" description="Basic residues" evidence="2">
    <location>
        <begin position="1580"/>
        <end position="1589"/>
    </location>
</feature>
<dbReference type="InterPro" id="IPR006600">
    <property type="entry name" value="HTH_CenpB_DNA-bd_dom"/>
</dbReference>